<accession>X1FM33</accession>
<dbReference type="AlphaFoldDB" id="X1FM33"/>
<proteinExistence type="predicted"/>
<dbReference type="EMBL" id="BARU01003240">
    <property type="protein sequence ID" value="GAH21838.1"/>
    <property type="molecule type" value="Genomic_DNA"/>
</dbReference>
<gene>
    <name evidence="1" type="ORF">S03H2_07132</name>
</gene>
<name>X1FM33_9ZZZZ</name>
<protein>
    <submittedName>
        <fullName evidence="1">Uncharacterized protein</fullName>
    </submittedName>
</protein>
<sequence>LRGAIETGQVFWDSSELVGPAFIKTHVLESKWAKSSRIIIGSSFNKMIRSTIEKSPELQPHICRYLLKDSDGYIIVNPQKLTEDHDKQSILESLIRMRDKCSDYFQKEKYRNLINVVQLNEDSTNLTIEQLGDY</sequence>
<comment type="caution">
    <text evidence="1">The sequence shown here is derived from an EMBL/GenBank/DDBJ whole genome shotgun (WGS) entry which is preliminary data.</text>
</comment>
<organism evidence="1">
    <name type="scientific">marine sediment metagenome</name>
    <dbReference type="NCBI Taxonomy" id="412755"/>
    <lineage>
        <taxon>unclassified sequences</taxon>
        <taxon>metagenomes</taxon>
        <taxon>ecological metagenomes</taxon>
    </lineage>
</organism>
<feature type="non-terminal residue" evidence="1">
    <location>
        <position position="1"/>
    </location>
</feature>
<reference evidence="1" key="1">
    <citation type="journal article" date="2014" name="Front. Microbiol.">
        <title>High frequency of phylogenetically diverse reductive dehalogenase-homologous genes in deep subseafloor sedimentary metagenomes.</title>
        <authorList>
            <person name="Kawai M."/>
            <person name="Futagami T."/>
            <person name="Toyoda A."/>
            <person name="Takaki Y."/>
            <person name="Nishi S."/>
            <person name="Hori S."/>
            <person name="Arai W."/>
            <person name="Tsubouchi T."/>
            <person name="Morono Y."/>
            <person name="Uchiyama I."/>
            <person name="Ito T."/>
            <person name="Fujiyama A."/>
            <person name="Inagaki F."/>
            <person name="Takami H."/>
        </authorList>
    </citation>
    <scope>NUCLEOTIDE SEQUENCE</scope>
    <source>
        <strain evidence="1">Expedition CK06-06</strain>
    </source>
</reference>
<evidence type="ECO:0000313" key="1">
    <source>
        <dbReference type="EMBL" id="GAH21838.1"/>
    </source>
</evidence>